<evidence type="ECO:0000259" key="1">
    <source>
        <dbReference type="SMART" id="SM00233"/>
    </source>
</evidence>
<organism evidence="2 3">
    <name type="scientific">Gossypium trilobum</name>
    <dbReference type="NCBI Taxonomy" id="34281"/>
    <lineage>
        <taxon>Eukaryota</taxon>
        <taxon>Viridiplantae</taxon>
        <taxon>Streptophyta</taxon>
        <taxon>Embryophyta</taxon>
        <taxon>Tracheophyta</taxon>
        <taxon>Spermatophyta</taxon>
        <taxon>Magnoliopsida</taxon>
        <taxon>eudicotyledons</taxon>
        <taxon>Gunneridae</taxon>
        <taxon>Pentapetalae</taxon>
        <taxon>rosids</taxon>
        <taxon>malvids</taxon>
        <taxon>Malvales</taxon>
        <taxon>Malvaceae</taxon>
        <taxon>Malvoideae</taxon>
        <taxon>Gossypium</taxon>
    </lineage>
</organism>
<proteinExistence type="predicted"/>
<dbReference type="InterPro" id="IPR011993">
    <property type="entry name" value="PH-like_dom_sf"/>
</dbReference>
<accession>A0A7J9F673</accession>
<dbReference type="InterPro" id="IPR001849">
    <property type="entry name" value="PH_domain"/>
</dbReference>
<dbReference type="Proteomes" id="UP000593568">
    <property type="component" value="Unassembled WGS sequence"/>
</dbReference>
<comment type="caution">
    <text evidence="2">The sequence shown here is derived from an EMBL/GenBank/DDBJ whole genome shotgun (WGS) entry which is preliminary data.</text>
</comment>
<name>A0A7J9F673_9ROSI</name>
<dbReference type="SMART" id="SM00233">
    <property type="entry name" value="PH"/>
    <property type="match status" value="1"/>
</dbReference>
<evidence type="ECO:0000313" key="3">
    <source>
        <dbReference type="Proteomes" id="UP000593568"/>
    </source>
</evidence>
<dbReference type="AlphaFoldDB" id="A0A7J9F673"/>
<keyword evidence="3" id="KW-1185">Reference proteome</keyword>
<dbReference type="SUPFAM" id="SSF50729">
    <property type="entry name" value="PH domain-like"/>
    <property type="match status" value="1"/>
</dbReference>
<dbReference type="Gene3D" id="2.30.29.30">
    <property type="entry name" value="Pleckstrin-homology domain (PH domain)/Phosphotyrosine-binding domain (PTB)"/>
    <property type="match status" value="1"/>
</dbReference>
<dbReference type="PANTHER" id="PTHR45523">
    <property type="entry name" value="TETRATRICOPEPTIDE REPEAT (TPR)-CONTAINING PROTEIN-RELATED"/>
    <property type="match status" value="1"/>
</dbReference>
<protein>
    <recommendedName>
        <fullName evidence="1">PH domain-containing protein</fullName>
    </recommendedName>
</protein>
<gene>
    <name evidence="2" type="ORF">Gotri_004540</name>
</gene>
<reference evidence="2 3" key="1">
    <citation type="journal article" date="2019" name="Genome Biol. Evol.">
        <title>Insights into the evolution of the New World diploid cottons (Gossypium, subgenus Houzingenia) based on genome sequencing.</title>
        <authorList>
            <person name="Grover C.E."/>
            <person name="Arick M.A. 2nd"/>
            <person name="Thrash A."/>
            <person name="Conover J.L."/>
            <person name="Sanders W.S."/>
            <person name="Peterson D.G."/>
            <person name="Frelichowski J.E."/>
            <person name="Scheffler J.A."/>
            <person name="Scheffler B.E."/>
            <person name="Wendel J.F."/>
        </authorList>
    </citation>
    <scope>NUCLEOTIDE SEQUENCE [LARGE SCALE GENOMIC DNA]</scope>
    <source>
        <strain evidence="2">8</strain>
        <tissue evidence="2">Leaf</tissue>
    </source>
</reference>
<feature type="domain" description="PH" evidence="1">
    <location>
        <begin position="212"/>
        <end position="323"/>
    </location>
</feature>
<dbReference type="PANTHER" id="PTHR45523:SF2">
    <property type="entry name" value="OS02G0470600 PROTEIN"/>
    <property type="match status" value="1"/>
</dbReference>
<sequence length="1252" mass="139624">METATALQTKIEKVTRRAQEQLQTVLEEQSRFALDIDLDAPKVRIPLRTRGSSKCQSHFLLDFGHFTLHTMESQSDEQRQNIYSRVYISGRDITAFFTDCGSDCQSCTSVEPNSSNRSMVMSPGLEKFGNFYSLIDKCGMAVVVDQIKVPRLNYPSTHVSVQVPNLGIHFSPERYCRLMELLDILYVAMDPCGQPGGVDFQAGVTPWSAADLATDAKILVWRGIGNSVASWQPCFIVLSGFYLYVLESEKSQNYSRYLSMAGRQVHEVPSTNIGGSPFCIAVGPRGMDTKKALESSGTWVIEFRGEEEKITWLRGLIRATYQASAPPSVDILGETSDGISESDDPQTRNSKAADLVINGAVVETKLYIYGKTGEGVAEKLEEHLILEVLASGGKVTMISLGSDLLLKTKLHSLKIKDELQGRLSGDPQYLACSVLKNDTSLQSHQICGSHGNHMSELHLDDDDTFKDALPEFMSLTDPGALSQYMDMQDASGFESSEVLNHENSLLQGKRLSGEIFYEAQGGDDLDFVCVTFSKRGSGSPFYDGIDTQMSIRMSKLEFFCNRPTLVALIGLGLDLGSMSYPASVMDVHETLDDKSLMNKEKAEESGRVDGLLGHGKARVVFYLNMNVDSVTVFLNKEDGSQLAMFVQESFLLDLKVHPASLSIEGTLGNLRLRDMSLGTDNCLGWLCDIRNPGVESLIKFKFNSFSAGDDDYEGYDYSLFGRLSAVRIVFLYRFIQEITVYFMELATPHTEEVIKLVDKVGDFEWLIQKSEIDGTTALKLDLTLDTPIIIVPRNSLSRDFIQLDVGLLKVTNEITWHGFPEKDPSAVHLDVLHAEILGVNMYVGIDGCIGKPLIREGRGLDVYVRRSLRDVFRKVPSFALEVKVDFLHGVMSDKEYDVILNCTTMNFNETPNLPPSFRGGKSGSKDTMRLLVDKVNMNSQMLLSRSVTTVAVEVNYALLELCNGIHEESPLARIALEGLWVSYRMTSLSETDLYLTIPTFSVLDIRSNTKPEMRLMLGSSADASKQASNGNFPHLLNKRSLSRVNSEAGFENVPISTMFLMDYRWRLSSQSFVLRVQQPRVLVVPDFLLALGEFFVPALGAITGREETMDPKNDPISKNNSIVLSDSIYKQEDDVVHLSPSRQLVADSHGIYEYTYDGCGKTIILSEENDAKESHSTSFRPIVIIGCGKRLRFVNVKIEVFVLLNFCVLFDIVQLLCINEYGNENVRHELEIFLTTSVRMSVLYCIFCHHIK</sequence>
<evidence type="ECO:0000313" key="2">
    <source>
        <dbReference type="EMBL" id="MBA0780444.1"/>
    </source>
</evidence>
<dbReference type="EMBL" id="JABEZW010000011">
    <property type="protein sequence ID" value="MBA0780444.1"/>
    <property type="molecule type" value="Genomic_DNA"/>
</dbReference>